<keyword evidence="2" id="KW-0812">Transmembrane</keyword>
<evidence type="ECO:0000313" key="3">
    <source>
        <dbReference type="Proteomes" id="UP000095283"/>
    </source>
</evidence>
<reference evidence="4" key="1">
    <citation type="submission" date="2016-11" db="UniProtKB">
        <authorList>
            <consortium name="WormBaseParasite"/>
        </authorList>
    </citation>
    <scope>IDENTIFICATION</scope>
</reference>
<feature type="region of interest" description="Disordered" evidence="1">
    <location>
        <begin position="250"/>
        <end position="284"/>
    </location>
</feature>
<keyword evidence="2" id="KW-1133">Transmembrane helix</keyword>
<evidence type="ECO:0000256" key="1">
    <source>
        <dbReference type="SAM" id="MobiDB-lite"/>
    </source>
</evidence>
<organism evidence="3 4">
    <name type="scientific">Heterorhabditis bacteriophora</name>
    <name type="common">Entomopathogenic nematode worm</name>
    <dbReference type="NCBI Taxonomy" id="37862"/>
    <lineage>
        <taxon>Eukaryota</taxon>
        <taxon>Metazoa</taxon>
        <taxon>Ecdysozoa</taxon>
        <taxon>Nematoda</taxon>
        <taxon>Chromadorea</taxon>
        <taxon>Rhabditida</taxon>
        <taxon>Rhabditina</taxon>
        <taxon>Rhabditomorpha</taxon>
        <taxon>Strongyloidea</taxon>
        <taxon>Heterorhabditidae</taxon>
        <taxon>Heterorhabditis</taxon>
    </lineage>
</organism>
<feature type="compositionally biased region" description="Basic and acidic residues" evidence="1">
    <location>
        <begin position="270"/>
        <end position="284"/>
    </location>
</feature>
<keyword evidence="3" id="KW-1185">Reference proteome</keyword>
<evidence type="ECO:0000313" key="4">
    <source>
        <dbReference type="WBParaSite" id="Hba_16752"/>
    </source>
</evidence>
<feature type="compositionally biased region" description="Polar residues" evidence="1">
    <location>
        <begin position="255"/>
        <end position="264"/>
    </location>
</feature>
<evidence type="ECO:0000256" key="2">
    <source>
        <dbReference type="SAM" id="Phobius"/>
    </source>
</evidence>
<feature type="compositionally biased region" description="Gly residues" evidence="1">
    <location>
        <begin position="370"/>
        <end position="396"/>
    </location>
</feature>
<feature type="compositionally biased region" description="Pro residues" evidence="1">
    <location>
        <begin position="407"/>
        <end position="416"/>
    </location>
</feature>
<accession>A0A1I7XHF9</accession>
<sequence length="416" mass="45881">MAANQDSNAQHLMYPQHSYAGYQSTNTTANTIGAWNQSPQNQTPYAIPYHGDMASYTEKASYGGAYPPLQYNTRDTGDYYNPYGAQFAQQPHQQAGQWSQQSAYQQQAFVGQQPVYNSYGGVGVASLSMLENPAQTAAAYTASWVSSTSSIPPELRDEPERDDLVAGASAVFTPPVNSFADQFGNLSLHDNKVYANFNVFIFIFSIILLTLYDIILCVKIVLPENKLKGQDGIVGQWENKSTLAAQQWPGLGQEGNEQTGTIGQSKGKKRVGDDRERRSREEPRELTWDERLRKAAVQKERVEQRGTERGDRDSRDIPAGGDRGLRNRVGQRGLVRGGTRNDRFQREKDGIQRDWKNEGCDRNQNLHNGSGDGPNGIRGAGGYRGSNRGGSRGGMGHNVSQLLPTHGPFPPGKFDD</sequence>
<name>A0A1I7XHF9_HETBA</name>
<protein>
    <submittedName>
        <fullName evidence="4">Uncharacterized protein</fullName>
    </submittedName>
</protein>
<feature type="transmembrane region" description="Helical" evidence="2">
    <location>
        <begin position="199"/>
        <end position="222"/>
    </location>
</feature>
<feature type="region of interest" description="Disordered" evidence="1">
    <location>
        <begin position="297"/>
        <end position="416"/>
    </location>
</feature>
<keyword evidence="2" id="KW-0472">Membrane</keyword>
<dbReference type="AlphaFoldDB" id="A0A1I7XHF9"/>
<dbReference type="Proteomes" id="UP000095283">
    <property type="component" value="Unplaced"/>
</dbReference>
<feature type="compositionally biased region" description="Basic and acidic residues" evidence="1">
    <location>
        <begin position="339"/>
        <end position="361"/>
    </location>
</feature>
<feature type="compositionally biased region" description="Basic and acidic residues" evidence="1">
    <location>
        <begin position="297"/>
        <end position="316"/>
    </location>
</feature>
<proteinExistence type="predicted"/>
<dbReference type="WBParaSite" id="Hba_16752">
    <property type="protein sequence ID" value="Hba_16752"/>
    <property type="gene ID" value="Hba_16752"/>
</dbReference>